<dbReference type="CDD" id="cd21793">
    <property type="entry name" value="Rad21_Rec8_M_AtSYN1-like"/>
    <property type="match status" value="1"/>
</dbReference>
<dbReference type="InterPro" id="IPR006909">
    <property type="entry name" value="Rad21/Rec8_C_eu"/>
</dbReference>
<dbReference type="EMBL" id="QGNW01000001">
    <property type="protein sequence ID" value="RVX23134.1"/>
    <property type="molecule type" value="Genomic_DNA"/>
</dbReference>
<evidence type="ECO:0000256" key="6">
    <source>
        <dbReference type="ARBA" id="ARBA00023242"/>
    </source>
</evidence>
<reference evidence="10 11" key="1">
    <citation type="journal article" date="2018" name="PLoS Genet.">
        <title>Population sequencing reveals clonal diversity and ancestral inbreeding in the grapevine cultivar Chardonnay.</title>
        <authorList>
            <person name="Roach M.J."/>
            <person name="Johnson D.L."/>
            <person name="Bohlmann J."/>
            <person name="van Vuuren H.J."/>
            <person name="Jones S.J."/>
            <person name="Pretorius I.S."/>
            <person name="Schmidt S.A."/>
            <person name="Borneman A.R."/>
        </authorList>
    </citation>
    <scope>NUCLEOTIDE SEQUENCE [LARGE SCALE GENOMIC DNA]</scope>
    <source>
        <strain evidence="11">cv. Chardonnay</strain>
        <tissue evidence="10">Leaf</tissue>
    </source>
</reference>
<feature type="region of interest" description="Disordered" evidence="8">
    <location>
        <begin position="486"/>
        <end position="509"/>
    </location>
</feature>
<dbReference type="PANTHER" id="PTHR12585:SF69">
    <property type="entry name" value="FI11703P"/>
    <property type="match status" value="1"/>
</dbReference>
<dbReference type="PANTHER" id="PTHR12585">
    <property type="entry name" value="SCC1 / RAD21 FAMILY MEMBER"/>
    <property type="match status" value="1"/>
</dbReference>
<dbReference type="SUPFAM" id="SSF46785">
    <property type="entry name" value="Winged helix' DNA-binding domain"/>
    <property type="match status" value="1"/>
</dbReference>
<dbReference type="FunFam" id="1.10.10.580:FF:000002">
    <property type="entry name" value="Sister chromatid cohesion 1 protein 4"/>
    <property type="match status" value="1"/>
</dbReference>
<dbReference type="InterPro" id="IPR023093">
    <property type="entry name" value="ScpA-like_C"/>
</dbReference>
<name>A0A438KPK8_VITVI</name>
<sequence length="1275" mass="138893">MGNIKGSEALLKIKQAFRSTAVDLPPEESTAPYHSITLPETFDLDDFELPDNDIFQGNYVDHHVSTREQITLQDTMEGVVYSTSQFGLDERFGDGDTSQIGLDLDEVANHYFAKSCGKARVESDNSFEGDSGDKDLSSLSGKIKFMNEAKEYKERDLFLDKVSAPGHAGVLLGLDADPQASVHPIIPLQKDVISEATAANGIGNQIEGLAASTDVMEYAQAPSTPGLVEEPNLSSVQEALACDDHLEPEDHNLTELVAKENLENASSVSSLHYGDKVAADWTLLNDTNHDAVLSIPADENGYLLGEQKIKQAKPQGDSPSVAVTDQISSECSVGKAAAPDGKDRAEDMQNGTLSNHGPGILSVDQTHEEFEEPHGLDETVGNPIFSHAASDLEDPCHRECPGAENISEKSILTTSCPPVLECISENDNASLNPDVSASNAACSYESPGRPHLENVEAQALNSVVHEEMPPCSVDVVQACNSHLNQTDLSSLGETSGREEEPHSTGVSTDVQGEVCHATGVLTPVWEENQISIPTSNEHIEADRSKLDEKMDNVISSDAQLLKSSTNSDLPAPEKLLSMPEGLVDPPNDFLVELTPDKVLEGSEGDGAAMKNISGKKRKKTAESIPDDDDLLSSILVGRRSSALKMKPTPPPEVVSMKRPRTAIRSNASKRKVLMDDPMVLHGEYVLFFITIRQQLTSTEDIRRVRKKAPCTRLEIWMIQKQFLEDEIFSEPISTGELVLSKDKGNVKAIGLLLAKDLCLLVELFLYVYKFPACYCILSGMSAELMSLYNETYDLSTVRVFENNASSEAAKEMELSVKPNVTKEIGEEGSVESLAVRNDGEVESAQSLVQTENQHGEDHSLGIHDNDTQVKTLQCEFFGEIAEMEIDGQSIAVADASDRDATHGVDSLSTAGPISGDICDLSVGSMVQSTLMEKTSGADSTQLIDELCVSSFNQRLDTISVEKDASAVDSSNGKGVDTIEVAENNNDNIVGIGNESRQKGEPLMEETVGIQTVETGEEVHTVCAAPADNENSSLATVTLEASGCSNLVVVAEDQTTEEIINYKSGIVNDVEVLDAELGYDDKNPTSNSICSEEPKIESSYAKEIDEEMKNAFFNGEENIPLNDIEKPVFLEAESHTFVDTEFTAIDHSAIEDHGDFANITVGHDTEFLNVDDDEVADDDDYMPSAEENRFLENSGWSSRTRAVAKYLQNLFDKEAEHGKKVIPMNNLLAGKTRKEASRMFFETLVLKTRDYIQVEQEKPFDNINVKPRVKLMKSDF</sequence>
<organism evidence="10 11">
    <name type="scientific">Vitis vinifera</name>
    <name type="common">Grape</name>
    <dbReference type="NCBI Taxonomy" id="29760"/>
    <lineage>
        <taxon>Eukaryota</taxon>
        <taxon>Viridiplantae</taxon>
        <taxon>Streptophyta</taxon>
        <taxon>Embryophyta</taxon>
        <taxon>Tracheophyta</taxon>
        <taxon>Spermatophyta</taxon>
        <taxon>Magnoliopsida</taxon>
        <taxon>eudicotyledons</taxon>
        <taxon>Gunneridae</taxon>
        <taxon>Pentapetalae</taxon>
        <taxon>rosids</taxon>
        <taxon>Vitales</taxon>
        <taxon>Vitaceae</taxon>
        <taxon>Viteae</taxon>
        <taxon>Vitis</taxon>
    </lineage>
</organism>
<evidence type="ECO:0000256" key="4">
    <source>
        <dbReference type="ARBA" id="ARBA00022776"/>
    </source>
</evidence>
<dbReference type="Proteomes" id="UP000288805">
    <property type="component" value="Unassembled WGS sequence"/>
</dbReference>
<accession>A0A438KPK8</accession>
<dbReference type="GO" id="GO:0051301">
    <property type="term" value="P:cell division"/>
    <property type="evidence" value="ECO:0007669"/>
    <property type="project" value="UniProtKB-KW"/>
</dbReference>
<dbReference type="InterPro" id="IPR039781">
    <property type="entry name" value="Rad21/Rec8-like"/>
</dbReference>
<comment type="subunit">
    <text evidence="7">Component of the cohesin complex.</text>
</comment>
<gene>
    <name evidence="10" type="primary">SYN4_1</name>
    <name evidence="10" type="ORF">CK203_000179</name>
</gene>
<dbReference type="Pfam" id="PF04824">
    <property type="entry name" value="Rad21_Rec8"/>
    <property type="match status" value="1"/>
</dbReference>
<evidence type="ECO:0000256" key="8">
    <source>
        <dbReference type="SAM" id="MobiDB-lite"/>
    </source>
</evidence>
<evidence type="ECO:0000256" key="3">
    <source>
        <dbReference type="ARBA" id="ARBA00022618"/>
    </source>
</evidence>
<keyword evidence="6" id="KW-0539">Nucleus</keyword>
<keyword evidence="3" id="KW-0132">Cell division</keyword>
<evidence type="ECO:0000256" key="7">
    <source>
        <dbReference type="ARBA" id="ARBA00064543"/>
    </source>
</evidence>
<evidence type="ECO:0000256" key="1">
    <source>
        <dbReference type="ARBA" id="ARBA00004123"/>
    </source>
</evidence>
<evidence type="ECO:0000313" key="10">
    <source>
        <dbReference type="EMBL" id="RVX23134.1"/>
    </source>
</evidence>
<feature type="domain" description="Rad21/Rec8-like protein C-terminal eukaryotic" evidence="9">
    <location>
        <begin position="1219"/>
        <end position="1269"/>
    </location>
</feature>
<comment type="subcellular location">
    <subcellularLocation>
        <location evidence="1">Nucleus</location>
    </subcellularLocation>
</comment>
<feature type="region of interest" description="Disordered" evidence="8">
    <location>
        <begin position="600"/>
        <end position="624"/>
    </location>
</feature>
<keyword evidence="4" id="KW-0131">Cell cycle</keyword>
<dbReference type="AlphaFoldDB" id="A0A438KPK8"/>
<dbReference type="GO" id="GO:0005634">
    <property type="term" value="C:nucleus"/>
    <property type="evidence" value="ECO:0007669"/>
    <property type="project" value="UniProtKB-SubCell"/>
</dbReference>
<dbReference type="GO" id="GO:0008278">
    <property type="term" value="C:cohesin complex"/>
    <property type="evidence" value="ECO:0007669"/>
    <property type="project" value="InterPro"/>
</dbReference>
<dbReference type="Gene3D" id="1.10.10.580">
    <property type="entry name" value="Structural maintenance of chromosome 1. Chain E"/>
    <property type="match status" value="1"/>
</dbReference>
<evidence type="ECO:0000313" key="11">
    <source>
        <dbReference type="Proteomes" id="UP000288805"/>
    </source>
</evidence>
<dbReference type="InterPro" id="IPR036390">
    <property type="entry name" value="WH_DNA-bd_sf"/>
</dbReference>
<keyword evidence="5" id="KW-0159">Chromosome partition</keyword>
<evidence type="ECO:0000256" key="5">
    <source>
        <dbReference type="ARBA" id="ARBA00022829"/>
    </source>
</evidence>
<dbReference type="GO" id="GO:0007062">
    <property type="term" value="P:sister chromatid cohesion"/>
    <property type="evidence" value="ECO:0007669"/>
    <property type="project" value="InterPro"/>
</dbReference>
<comment type="caution">
    <text evidence="10">The sequence shown here is derived from an EMBL/GenBank/DDBJ whole genome shotgun (WGS) entry which is preliminary data.</text>
</comment>
<protein>
    <submittedName>
        <fullName evidence="10">Sister chromatid cohesion 1 protein 4</fullName>
    </submittedName>
</protein>
<evidence type="ECO:0000256" key="2">
    <source>
        <dbReference type="ARBA" id="ARBA00009870"/>
    </source>
</evidence>
<keyword evidence="4" id="KW-0498">Mitosis</keyword>
<dbReference type="GO" id="GO:0007059">
    <property type="term" value="P:chromosome segregation"/>
    <property type="evidence" value="ECO:0007669"/>
    <property type="project" value="UniProtKB-KW"/>
</dbReference>
<evidence type="ECO:0000259" key="9">
    <source>
        <dbReference type="Pfam" id="PF04824"/>
    </source>
</evidence>
<proteinExistence type="inferred from homology"/>
<comment type="similarity">
    <text evidence="2">Belongs to the rad21 family.</text>
</comment>